<reference evidence="1 2" key="2">
    <citation type="journal article" date="2022" name="Mol. Ecol. Resour.">
        <title>The genomes of chicory, endive, great burdock and yacon provide insights into Asteraceae paleo-polyploidization history and plant inulin production.</title>
        <authorList>
            <person name="Fan W."/>
            <person name="Wang S."/>
            <person name="Wang H."/>
            <person name="Wang A."/>
            <person name="Jiang F."/>
            <person name="Liu H."/>
            <person name="Zhao H."/>
            <person name="Xu D."/>
            <person name="Zhang Y."/>
        </authorList>
    </citation>
    <scope>NUCLEOTIDE SEQUENCE [LARGE SCALE GENOMIC DNA]</scope>
    <source>
        <strain evidence="2">cv. Punajuju</strain>
        <tissue evidence="1">Leaves</tissue>
    </source>
</reference>
<sequence>MCDTANISQQLASALLLSSSKHQTIGSHSLPIGIQNIHHRHPDDSNALPRFQSVTLRRRQRISLSLPQTSYHQPTRFRQSVSMGLIKTRIPLSLLRIENTINQV</sequence>
<proteinExistence type="predicted"/>
<dbReference type="Proteomes" id="UP001055811">
    <property type="component" value="Linkage Group LG05"/>
</dbReference>
<gene>
    <name evidence="1" type="ORF">L2E82_28877</name>
</gene>
<organism evidence="1 2">
    <name type="scientific">Cichorium intybus</name>
    <name type="common">Chicory</name>
    <dbReference type="NCBI Taxonomy" id="13427"/>
    <lineage>
        <taxon>Eukaryota</taxon>
        <taxon>Viridiplantae</taxon>
        <taxon>Streptophyta</taxon>
        <taxon>Embryophyta</taxon>
        <taxon>Tracheophyta</taxon>
        <taxon>Spermatophyta</taxon>
        <taxon>Magnoliopsida</taxon>
        <taxon>eudicotyledons</taxon>
        <taxon>Gunneridae</taxon>
        <taxon>Pentapetalae</taxon>
        <taxon>asterids</taxon>
        <taxon>campanulids</taxon>
        <taxon>Asterales</taxon>
        <taxon>Asteraceae</taxon>
        <taxon>Cichorioideae</taxon>
        <taxon>Cichorieae</taxon>
        <taxon>Cichoriinae</taxon>
        <taxon>Cichorium</taxon>
    </lineage>
</organism>
<name>A0ACB9CWS7_CICIN</name>
<keyword evidence="2" id="KW-1185">Reference proteome</keyword>
<evidence type="ECO:0000313" key="2">
    <source>
        <dbReference type="Proteomes" id="UP001055811"/>
    </source>
</evidence>
<dbReference type="EMBL" id="CM042013">
    <property type="protein sequence ID" value="KAI3738750.1"/>
    <property type="molecule type" value="Genomic_DNA"/>
</dbReference>
<reference evidence="2" key="1">
    <citation type="journal article" date="2022" name="Mol. Ecol. Resour.">
        <title>The genomes of chicory, endive, great burdock and yacon provide insights into Asteraceae palaeo-polyploidization history and plant inulin production.</title>
        <authorList>
            <person name="Fan W."/>
            <person name="Wang S."/>
            <person name="Wang H."/>
            <person name="Wang A."/>
            <person name="Jiang F."/>
            <person name="Liu H."/>
            <person name="Zhao H."/>
            <person name="Xu D."/>
            <person name="Zhang Y."/>
        </authorList>
    </citation>
    <scope>NUCLEOTIDE SEQUENCE [LARGE SCALE GENOMIC DNA]</scope>
    <source>
        <strain evidence="2">cv. Punajuju</strain>
    </source>
</reference>
<comment type="caution">
    <text evidence="1">The sequence shown here is derived from an EMBL/GenBank/DDBJ whole genome shotgun (WGS) entry which is preliminary data.</text>
</comment>
<evidence type="ECO:0000313" key="1">
    <source>
        <dbReference type="EMBL" id="KAI3738750.1"/>
    </source>
</evidence>
<accession>A0ACB9CWS7</accession>
<protein>
    <submittedName>
        <fullName evidence="1">Uncharacterized protein</fullName>
    </submittedName>
</protein>